<keyword evidence="2" id="KW-1185">Reference proteome</keyword>
<organism evidence="1 2">
    <name type="scientific">Pedobacter duraquae</name>
    <dbReference type="NCBI Taxonomy" id="425511"/>
    <lineage>
        <taxon>Bacteria</taxon>
        <taxon>Pseudomonadati</taxon>
        <taxon>Bacteroidota</taxon>
        <taxon>Sphingobacteriia</taxon>
        <taxon>Sphingobacteriales</taxon>
        <taxon>Sphingobacteriaceae</taxon>
        <taxon>Pedobacter</taxon>
    </lineage>
</organism>
<name>A0A4R6IAZ7_9SPHI</name>
<dbReference type="EMBL" id="SNWM01000007">
    <property type="protein sequence ID" value="TDO19370.1"/>
    <property type="molecule type" value="Genomic_DNA"/>
</dbReference>
<dbReference type="AlphaFoldDB" id="A0A4R6IAZ7"/>
<evidence type="ECO:0000313" key="2">
    <source>
        <dbReference type="Proteomes" id="UP000295499"/>
    </source>
</evidence>
<sequence>MKRQDISASVDGQTCQIAIFSSLDVQLIEDFFTEFEIEDCKNNLWQLLKATFNREHSSLTDLEAINLGTFYERILGVISAAHNLYGDNAKVNLPISEDLI</sequence>
<proteinExistence type="predicted"/>
<reference evidence="1 2" key="1">
    <citation type="submission" date="2019-03" db="EMBL/GenBank/DDBJ databases">
        <title>Genomic Encyclopedia of Archaeal and Bacterial Type Strains, Phase II (KMG-II): from individual species to whole genera.</title>
        <authorList>
            <person name="Goeker M."/>
        </authorList>
    </citation>
    <scope>NUCLEOTIDE SEQUENCE [LARGE SCALE GENOMIC DNA]</scope>
    <source>
        <strain evidence="1 2">DSM 19034</strain>
    </source>
</reference>
<gene>
    <name evidence="1" type="ORF">CLV32_4610</name>
</gene>
<evidence type="ECO:0000313" key="1">
    <source>
        <dbReference type="EMBL" id="TDO19370.1"/>
    </source>
</evidence>
<protein>
    <submittedName>
        <fullName evidence="1">Uncharacterized protein</fullName>
    </submittedName>
</protein>
<dbReference type="RefSeq" id="WP_133559197.1">
    <property type="nucleotide sequence ID" value="NZ_SNWM01000007.1"/>
</dbReference>
<dbReference type="Proteomes" id="UP000295499">
    <property type="component" value="Unassembled WGS sequence"/>
</dbReference>
<comment type="caution">
    <text evidence="1">The sequence shown here is derived from an EMBL/GenBank/DDBJ whole genome shotgun (WGS) entry which is preliminary data.</text>
</comment>
<accession>A0A4R6IAZ7</accession>